<dbReference type="Pfam" id="PF05004">
    <property type="entry name" value="IFRD"/>
    <property type="match status" value="1"/>
</dbReference>
<dbReference type="InterPro" id="IPR039777">
    <property type="entry name" value="IFRD"/>
</dbReference>
<dbReference type="EMBL" id="SDMP01000020">
    <property type="protein sequence ID" value="RYQ81761.1"/>
    <property type="molecule type" value="Genomic_DNA"/>
</dbReference>
<organism evidence="3 4">
    <name type="scientific">Arachis hypogaea</name>
    <name type="common">Peanut</name>
    <dbReference type="NCBI Taxonomy" id="3818"/>
    <lineage>
        <taxon>Eukaryota</taxon>
        <taxon>Viridiplantae</taxon>
        <taxon>Streptophyta</taxon>
        <taxon>Embryophyta</taxon>
        <taxon>Tracheophyta</taxon>
        <taxon>Spermatophyta</taxon>
        <taxon>Magnoliopsida</taxon>
        <taxon>eudicotyledons</taxon>
        <taxon>Gunneridae</taxon>
        <taxon>Pentapetalae</taxon>
        <taxon>rosids</taxon>
        <taxon>fabids</taxon>
        <taxon>Fabales</taxon>
        <taxon>Fabaceae</taxon>
        <taxon>Papilionoideae</taxon>
        <taxon>50 kb inversion clade</taxon>
        <taxon>dalbergioids sensu lato</taxon>
        <taxon>Dalbergieae</taxon>
        <taxon>Pterocarpus clade</taxon>
        <taxon>Arachis</taxon>
    </lineage>
</organism>
<protein>
    <recommendedName>
        <fullName evidence="2">Interferon-related developmental regulator N-terminal domain-containing protein</fullName>
    </recommendedName>
</protein>
<comment type="caution">
    <text evidence="3">The sequence shown here is derived from an EMBL/GenBank/DDBJ whole genome shotgun (WGS) entry which is preliminary data.</text>
</comment>
<dbReference type="InterPro" id="IPR016024">
    <property type="entry name" value="ARM-type_fold"/>
</dbReference>
<gene>
    <name evidence="3" type="ORF">Ahy_B10g100370</name>
</gene>
<dbReference type="SUPFAM" id="SSF48371">
    <property type="entry name" value="ARM repeat"/>
    <property type="match status" value="1"/>
</dbReference>
<sequence length="532" mass="61862">MLAYKMEEMGMSDEEEEDNECEESDCCYTQVALKIFNFNQFVLSVFIQVEMVGIKRDSVQTRKAAKKIGKGKKGKERFDEIDDEETRVVPWPKLLISRGPTTIVSRRISCRMEKLENKKACVREEGLSAFIKIFHDGDQEENEEVLDSILENYFLTYLDQMLNCLKKGLTKEKQLASQALGLLAIYVVETENADEIYRYTTSLVTELLRVPNKLLEPCGFIALIECLGIVTFFCASNTVEIQAAMQVIWEYICPKSKALKNQVSATTLSTLIYTWMFLLTRVYRLEIIFAWQGVISWFLTLLKEDATCVAAGEALALIFEYDKVDRFFVKTEELLSESYDGLRKYIKNIILKQLESTSMEAKTGPPLKQMFNNAARTDWDVLMYFKEDKRPKYYETFYEQKLILTSWSSITQLKFIKNFLGEEEFSNYLMENEVIQELFAFEPYYEEEETPTLYEPTFEKIETRVYLPGTRGKDPELLTKSQIKKEREQTKSIIDKSKTKLMNKRRTFAEERKGKGYFQEVVSAVSLFGLLS</sequence>
<evidence type="ECO:0000259" key="2">
    <source>
        <dbReference type="Pfam" id="PF05004"/>
    </source>
</evidence>
<dbReference type="STRING" id="3818.A0A444WWG7"/>
<proteinExistence type="inferred from homology"/>
<keyword evidence="4" id="KW-1185">Reference proteome</keyword>
<evidence type="ECO:0000313" key="3">
    <source>
        <dbReference type="EMBL" id="RYQ81761.1"/>
    </source>
</evidence>
<evidence type="ECO:0000313" key="4">
    <source>
        <dbReference type="Proteomes" id="UP000289738"/>
    </source>
</evidence>
<dbReference type="Proteomes" id="UP000289738">
    <property type="component" value="Chromosome B10"/>
</dbReference>
<feature type="domain" description="Interferon-related developmental regulator N-terminal" evidence="2">
    <location>
        <begin position="109"/>
        <end position="337"/>
    </location>
</feature>
<dbReference type="AlphaFoldDB" id="A0A444WWG7"/>
<dbReference type="PANTHER" id="PTHR12354">
    <property type="entry name" value="INTERFERON-RELATED DEVELOPMENTAL REGULATOR"/>
    <property type="match status" value="1"/>
</dbReference>
<name>A0A444WWG7_ARAHY</name>
<dbReference type="PANTHER" id="PTHR12354:SF1">
    <property type="entry name" value="INTERFERON-RELATED DEVELOPMENTAL REGULATOR 1"/>
    <property type="match status" value="1"/>
</dbReference>
<accession>A0A444WWG7</accession>
<comment type="similarity">
    <text evidence="1">Belongs to the IFRD family.</text>
</comment>
<dbReference type="InterPro" id="IPR007701">
    <property type="entry name" value="Interferon-rel_develop_reg_N"/>
</dbReference>
<reference evidence="3 4" key="1">
    <citation type="submission" date="2019-01" db="EMBL/GenBank/DDBJ databases">
        <title>Sequencing of cultivated peanut Arachis hypogaea provides insights into genome evolution and oil improvement.</title>
        <authorList>
            <person name="Chen X."/>
        </authorList>
    </citation>
    <scope>NUCLEOTIDE SEQUENCE [LARGE SCALE GENOMIC DNA]</scope>
    <source>
        <strain evidence="4">cv. Fuhuasheng</strain>
        <tissue evidence="3">Leaves</tissue>
    </source>
</reference>
<evidence type="ECO:0000256" key="1">
    <source>
        <dbReference type="ARBA" id="ARBA00008828"/>
    </source>
</evidence>